<dbReference type="EMBL" id="WNKT01000013">
    <property type="protein sequence ID" value="MTW21075.1"/>
    <property type="molecule type" value="Genomic_DNA"/>
</dbReference>
<dbReference type="Gene3D" id="1.20.1080.10">
    <property type="entry name" value="Glycerol uptake facilitator protein"/>
    <property type="match status" value="1"/>
</dbReference>
<dbReference type="RefSeq" id="WP_155449666.1">
    <property type="nucleotide sequence ID" value="NZ_WNKT01000013.1"/>
</dbReference>
<keyword evidence="3 5" id="KW-1133">Transmembrane helix</keyword>
<organism evidence="6 7">
    <name type="scientific">Allochromatium palmeri</name>
    <dbReference type="NCBI Taxonomy" id="231048"/>
    <lineage>
        <taxon>Bacteria</taxon>
        <taxon>Pseudomonadati</taxon>
        <taxon>Pseudomonadota</taxon>
        <taxon>Gammaproteobacteria</taxon>
        <taxon>Chromatiales</taxon>
        <taxon>Chromatiaceae</taxon>
        <taxon>Allochromatium</taxon>
    </lineage>
</organism>
<dbReference type="PANTHER" id="PTHR30520:SF2">
    <property type="entry name" value="INNER MEMBRANE PROTEIN YFDC"/>
    <property type="match status" value="1"/>
</dbReference>
<comment type="caution">
    <text evidence="6">The sequence shown here is derived from an EMBL/GenBank/DDBJ whole genome shotgun (WGS) entry which is preliminary data.</text>
</comment>
<evidence type="ECO:0000256" key="2">
    <source>
        <dbReference type="ARBA" id="ARBA00022692"/>
    </source>
</evidence>
<dbReference type="Proteomes" id="UP000434044">
    <property type="component" value="Unassembled WGS sequence"/>
</dbReference>
<accession>A0A6N8EA89</accession>
<dbReference type="InterPro" id="IPR023271">
    <property type="entry name" value="Aquaporin-like"/>
</dbReference>
<keyword evidence="4 5" id="KW-0472">Membrane</keyword>
<keyword evidence="2 5" id="KW-0812">Transmembrane</keyword>
<comment type="subcellular location">
    <subcellularLocation>
        <location evidence="1">Membrane</location>
        <topology evidence="1">Multi-pass membrane protein</topology>
    </subcellularLocation>
</comment>
<evidence type="ECO:0000256" key="3">
    <source>
        <dbReference type="ARBA" id="ARBA00022989"/>
    </source>
</evidence>
<evidence type="ECO:0000256" key="4">
    <source>
        <dbReference type="ARBA" id="ARBA00023136"/>
    </source>
</evidence>
<feature type="transmembrane region" description="Helical" evidence="5">
    <location>
        <begin position="126"/>
        <end position="153"/>
    </location>
</feature>
<dbReference type="AlphaFoldDB" id="A0A6N8EA89"/>
<evidence type="ECO:0000313" key="7">
    <source>
        <dbReference type="Proteomes" id="UP000434044"/>
    </source>
</evidence>
<name>A0A6N8EA89_9GAMM</name>
<protein>
    <submittedName>
        <fullName evidence="6">Formate/nitrite transporter family protein</fullName>
    </submittedName>
</protein>
<feature type="transmembrane region" description="Helical" evidence="5">
    <location>
        <begin position="242"/>
        <end position="267"/>
    </location>
</feature>
<sequence length="273" mass="29070">MSRSEQGAGLTREEAQEVSEHLGLRSLQVFEVVRQEGVEELSRPVNSLFWSGIAAGLALSLSVYCTAFLHHALRESPLQSVLESLGYSVGFVIVILGRLQLFTENTITVVLPVLSDCSRFRIQRTARLWAIVFAANMVGTLISALVATLGGIVPPVQLEAALAVSHHLLEYSALQTLLYGIPAGFMVASIVWSMPSSKGSELGIIVLITSMIALGGLTHVVAGSTEWFLLALAGEMSWAKAVLAGILPALIGNVIGGTGLFALITYAQVKDEI</sequence>
<feature type="transmembrane region" description="Helical" evidence="5">
    <location>
        <begin position="173"/>
        <end position="192"/>
    </location>
</feature>
<dbReference type="InterPro" id="IPR000292">
    <property type="entry name" value="For/NO2_transpt"/>
</dbReference>
<feature type="transmembrane region" description="Helical" evidence="5">
    <location>
        <begin position="48"/>
        <end position="69"/>
    </location>
</feature>
<feature type="transmembrane region" description="Helical" evidence="5">
    <location>
        <begin position="204"/>
        <end position="222"/>
    </location>
</feature>
<dbReference type="PANTHER" id="PTHR30520">
    <property type="entry name" value="FORMATE TRANSPORTER-RELATED"/>
    <property type="match status" value="1"/>
</dbReference>
<evidence type="ECO:0000256" key="1">
    <source>
        <dbReference type="ARBA" id="ARBA00004141"/>
    </source>
</evidence>
<reference evidence="6 7" key="1">
    <citation type="submission" date="2019-11" db="EMBL/GenBank/DDBJ databases">
        <title>Whole-genome sequence of the anaerobic purple sulfur bacterium Allochromatium palmeri DSM 15591.</title>
        <authorList>
            <person name="Kyndt J.A."/>
            <person name="Meyer T.E."/>
        </authorList>
    </citation>
    <scope>NUCLEOTIDE SEQUENCE [LARGE SCALE GENOMIC DNA]</scope>
    <source>
        <strain evidence="6 7">DSM 15591</strain>
    </source>
</reference>
<proteinExistence type="predicted"/>
<keyword evidence="7" id="KW-1185">Reference proteome</keyword>
<feature type="transmembrane region" description="Helical" evidence="5">
    <location>
        <begin position="89"/>
        <end position="114"/>
    </location>
</feature>
<dbReference type="GO" id="GO:0015499">
    <property type="term" value="F:formate transmembrane transporter activity"/>
    <property type="evidence" value="ECO:0007669"/>
    <property type="project" value="TreeGrafter"/>
</dbReference>
<evidence type="ECO:0000256" key="5">
    <source>
        <dbReference type="SAM" id="Phobius"/>
    </source>
</evidence>
<evidence type="ECO:0000313" key="6">
    <source>
        <dbReference type="EMBL" id="MTW21075.1"/>
    </source>
</evidence>
<gene>
    <name evidence="6" type="ORF">GJ668_08175</name>
</gene>
<dbReference type="OrthoDB" id="261587at2"/>
<dbReference type="GO" id="GO:0005886">
    <property type="term" value="C:plasma membrane"/>
    <property type="evidence" value="ECO:0007669"/>
    <property type="project" value="TreeGrafter"/>
</dbReference>
<dbReference type="Pfam" id="PF01226">
    <property type="entry name" value="Form_Nir_trans"/>
    <property type="match status" value="1"/>
</dbReference>